<accession>A0A067NNC6</accession>
<evidence type="ECO:0000313" key="4">
    <source>
        <dbReference type="Proteomes" id="UP000027073"/>
    </source>
</evidence>
<dbReference type="InterPro" id="IPR056121">
    <property type="entry name" value="DUF7704"/>
</dbReference>
<dbReference type="InParanoid" id="A0A067NNC6"/>
<keyword evidence="1" id="KW-0812">Transmembrane</keyword>
<keyword evidence="1" id="KW-0472">Membrane</keyword>
<name>A0A067NNC6_PLEO1</name>
<keyword evidence="1" id="KW-1133">Transmembrane helix</keyword>
<gene>
    <name evidence="3" type="ORF">PLEOSDRAFT_1112260</name>
</gene>
<dbReference type="PANTHER" id="PTHR37019:SF2">
    <property type="entry name" value="EXPERA DOMAIN-CONTAINING PROTEIN"/>
    <property type="match status" value="1"/>
</dbReference>
<evidence type="ECO:0000259" key="2">
    <source>
        <dbReference type="Pfam" id="PF24803"/>
    </source>
</evidence>
<dbReference type="AlphaFoldDB" id="A0A067NNC6"/>
<dbReference type="STRING" id="1137138.A0A067NNC6"/>
<feature type="transmembrane region" description="Helical" evidence="1">
    <location>
        <begin position="101"/>
        <end position="121"/>
    </location>
</feature>
<feature type="transmembrane region" description="Helical" evidence="1">
    <location>
        <begin position="133"/>
        <end position="151"/>
    </location>
</feature>
<dbReference type="Proteomes" id="UP000027073">
    <property type="component" value="Unassembled WGS sequence"/>
</dbReference>
<dbReference type="HOGENOM" id="CLU_107228_0_0_1"/>
<reference evidence="4" key="1">
    <citation type="journal article" date="2014" name="Proc. Natl. Acad. Sci. U.S.A.">
        <title>Extensive sampling of basidiomycete genomes demonstrates inadequacy of the white-rot/brown-rot paradigm for wood decay fungi.</title>
        <authorList>
            <person name="Riley R."/>
            <person name="Salamov A.A."/>
            <person name="Brown D.W."/>
            <person name="Nagy L.G."/>
            <person name="Floudas D."/>
            <person name="Held B.W."/>
            <person name="Levasseur A."/>
            <person name="Lombard V."/>
            <person name="Morin E."/>
            <person name="Otillar R."/>
            <person name="Lindquist E.A."/>
            <person name="Sun H."/>
            <person name="LaButti K.M."/>
            <person name="Schmutz J."/>
            <person name="Jabbour D."/>
            <person name="Luo H."/>
            <person name="Baker S.E."/>
            <person name="Pisabarro A.G."/>
            <person name="Walton J.D."/>
            <person name="Blanchette R.A."/>
            <person name="Henrissat B."/>
            <person name="Martin F."/>
            <person name="Cullen D."/>
            <person name="Hibbett D.S."/>
            <person name="Grigoriev I.V."/>
        </authorList>
    </citation>
    <scope>NUCLEOTIDE SEQUENCE [LARGE SCALE GENOMIC DNA]</scope>
    <source>
        <strain evidence="4">PC15</strain>
    </source>
</reference>
<dbReference type="Pfam" id="PF24803">
    <property type="entry name" value="DUF7704"/>
    <property type="match status" value="1"/>
</dbReference>
<organism evidence="3 4">
    <name type="scientific">Pleurotus ostreatus (strain PC15)</name>
    <name type="common">Oyster mushroom</name>
    <dbReference type="NCBI Taxonomy" id="1137138"/>
    <lineage>
        <taxon>Eukaryota</taxon>
        <taxon>Fungi</taxon>
        <taxon>Dikarya</taxon>
        <taxon>Basidiomycota</taxon>
        <taxon>Agaricomycotina</taxon>
        <taxon>Agaricomycetes</taxon>
        <taxon>Agaricomycetidae</taxon>
        <taxon>Agaricales</taxon>
        <taxon>Pleurotineae</taxon>
        <taxon>Pleurotaceae</taxon>
        <taxon>Pleurotus</taxon>
    </lineage>
</organism>
<dbReference type="PANTHER" id="PTHR37019">
    <property type="entry name" value="CHROMOSOME 1, WHOLE GENOME SHOTGUN SEQUENCE"/>
    <property type="match status" value="1"/>
</dbReference>
<dbReference type="OrthoDB" id="2937326at2759"/>
<proteinExistence type="predicted"/>
<dbReference type="VEuPathDB" id="FungiDB:PLEOSDRAFT_1112260"/>
<dbReference type="EMBL" id="KL198007">
    <property type="protein sequence ID" value="KDQ29399.1"/>
    <property type="molecule type" value="Genomic_DNA"/>
</dbReference>
<feature type="domain" description="DUF7704" evidence="2">
    <location>
        <begin position="5"/>
        <end position="155"/>
    </location>
</feature>
<feature type="transmembrane region" description="Helical" evidence="1">
    <location>
        <begin position="59"/>
        <end position="80"/>
    </location>
</feature>
<sequence>MSPISALPDVYYAIFGIYEPFLTTMGFIGTLFDPKTTHDAQAPWGEGGPPSGPLPRATFVTVAQLANVCGLIGVINIFVLTTARRHLSSNPALQEKIVGSLLIPLLIGDILHAYVTLWALGDQKWEPWNWSPMLWTTLLLGFTLMIPRICWNFGIGRYVDSRDSPALRKS</sequence>
<evidence type="ECO:0000313" key="3">
    <source>
        <dbReference type="EMBL" id="KDQ29399.1"/>
    </source>
</evidence>
<protein>
    <recommendedName>
        <fullName evidence="2">DUF7704 domain-containing protein</fullName>
    </recommendedName>
</protein>
<feature type="transmembrane region" description="Helical" evidence="1">
    <location>
        <begin position="12"/>
        <end position="32"/>
    </location>
</feature>
<evidence type="ECO:0000256" key="1">
    <source>
        <dbReference type="SAM" id="Phobius"/>
    </source>
</evidence>